<dbReference type="KEGG" id="paun:MJA45_26785"/>
<organism evidence="2 3">
    <name type="scientific">Paenibacillus aurantius</name>
    <dbReference type="NCBI Taxonomy" id="2918900"/>
    <lineage>
        <taxon>Bacteria</taxon>
        <taxon>Bacillati</taxon>
        <taxon>Bacillota</taxon>
        <taxon>Bacilli</taxon>
        <taxon>Bacillales</taxon>
        <taxon>Paenibacillaceae</taxon>
        <taxon>Paenibacillus</taxon>
    </lineage>
</organism>
<reference evidence="2 3" key="1">
    <citation type="submission" date="2022-02" db="EMBL/GenBank/DDBJ databases">
        <title>Paenibacillus sp. MBLB1776 Whole Genome Shotgun Sequencing.</title>
        <authorList>
            <person name="Hwang C.Y."/>
            <person name="Cho E.-S."/>
            <person name="Seo M.-J."/>
        </authorList>
    </citation>
    <scope>NUCLEOTIDE SEQUENCE [LARGE SCALE GENOMIC DNA]</scope>
    <source>
        <strain evidence="2 3">MBLB1776</strain>
    </source>
</reference>
<dbReference type="EMBL" id="CP130318">
    <property type="protein sequence ID" value="WNQ11164.1"/>
    <property type="molecule type" value="Genomic_DNA"/>
</dbReference>
<dbReference type="RefSeq" id="WP_315604940.1">
    <property type="nucleotide sequence ID" value="NZ_CP130318.1"/>
</dbReference>
<gene>
    <name evidence="2" type="ORF">MJA45_26785</name>
</gene>
<keyword evidence="3" id="KW-1185">Reference proteome</keyword>
<dbReference type="Pfam" id="PF07883">
    <property type="entry name" value="Cupin_2"/>
    <property type="match status" value="1"/>
</dbReference>
<dbReference type="SUPFAM" id="SSF51182">
    <property type="entry name" value="RmlC-like cupins"/>
    <property type="match status" value="1"/>
</dbReference>
<evidence type="ECO:0000259" key="1">
    <source>
        <dbReference type="Pfam" id="PF07883"/>
    </source>
</evidence>
<evidence type="ECO:0000313" key="2">
    <source>
        <dbReference type="EMBL" id="WNQ11164.1"/>
    </source>
</evidence>
<proteinExistence type="predicted"/>
<accession>A0AA96LDH2</accession>
<evidence type="ECO:0000313" key="3">
    <source>
        <dbReference type="Proteomes" id="UP001305702"/>
    </source>
</evidence>
<dbReference type="Gene3D" id="2.60.120.10">
    <property type="entry name" value="Jelly Rolls"/>
    <property type="match status" value="1"/>
</dbReference>
<dbReference type="Proteomes" id="UP001305702">
    <property type="component" value="Chromosome"/>
</dbReference>
<sequence>MSRIAMVEAASPIDLPSPLIRADLAWALFWPETPAGSLPKGGGHAFMPLSRWLWESLGRVTGFLRTGSAETVWVLAPPCEPSARELLTRLLSFWSAEVYWVPEGDAPCTDFSGYENRWLPPVQDVYAKPEEGSVWDKAAEKSGQGEDRYLMPALGVGRVDMKVQVVNPGTASVELHSHSTLDEYYLVLSGRGTLRMASHRIPVGPGSLIAKPSGPDLTSQILADQNEPVVVLDIEAFTSPTGRKDVCVCPDENLMILQGAGWWSTVPLTNMEPIE</sequence>
<dbReference type="AlphaFoldDB" id="A0AA96LDH2"/>
<dbReference type="InterPro" id="IPR013096">
    <property type="entry name" value="Cupin_2"/>
</dbReference>
<name>A0AA96LDH2_9BACL</name>
<feature type="domain" description="Cupin type-2" evidence="1">
    <location>
        <begin position="163"/>
        <end position="234"/>
    </location>
</feature>
<dbReference type="InterPro" id="IPR011051">
    <property type="entry name" value="RmlC_Cupin_sf"/>
</dbReference>
<protein>
    <submittedName>
        <fullName evidence="2">Cupin domain-containing protein</fullName>
    </submittedName>
</protein>
<dbReference type="InterPro" id="IPR014710">
    <property type="entry name" value="RmlC-like_jellyroll"/>
</dbReference>